<evidence type="ECO:0000313" key="6">
    <source>
        <dbReference type="Proteomes" id="UP000695562"/>
    </source>
</evidence>
<keyword evidence="4" id="KW-0175">Coiled coil</keyword>
<evidence type="ECO:0000256" key="1">
    <source>
        <dbReference type="ARBA" id="ARBA00004123"/>
    </source>
</evidence>
<evidence type="ECO:0000256" key="4">
    <source>
        <dbReference type="SAM" id="Coils"/>
    </source>
</evidence>
<evidence type="ECO:0000256" key="2">
    <source>
        <dbReference type="ARBA" id="ARBA00008044"/>
    </source>
</evidence>
<dbReference type="GO" id="GO:0003729">
    <property type="term" value="F:mRNA binding"/>
    <property type="evidence" value="ECO:0007669"/>
    <property type="project" value="TreeGrafter"/>
</dbReference>
<comment type="caution">
    <text evidence="5">The sequence shown here is derived from an EMBL/GenBank/DDBJ whole genome shotgun (WGS) entry which is preliminary data.</text>
</comment>
<organism evidence="5 6">
    <name type="scientific">Polysphondylium violaceum</name>
    <dbReference type="NCBI Taxonomy" id="133409"/>
    <lineage>
        <taxon>Eukaryota</taxon>
        <taxon>Amoebozoa</taxon>
        <taxon>Evosea</taxon>
        <taxon>Eumycetozoa</taxon>
        <taxon>Dictyostelia</taxon>
        <taxon>Dictyosteliales</taxon>
        <taxon>Dictyosteliaceae</taxon>
        <taxon>Polysphondylium</taxon>
    </lineage>
</organism>
<comment type="similarity">
    <text evidence="2">Belongs to the THOC5 family.</text>
</comment>
<dbReference type="AlphaFoldDB" id="A0A8J4PL28"/>
<gene>
    <name evidence="5" type="ORF">CYY_008842</name>
</gene>
<dbReference type="GO" id="GO:0000445">
    <property type="term" value="C:THO complex part of transcription export complex"/>
    <property type="evidence" value="ECO:0007669"/>
    <property type="project" value="TreeGrafter"/>
</dbReference>
<dbReference type="OrthoDB" id="20582at2759"/>
<reference evidence="5" key="1">
    <citation type="submission" date="2020-01" db="EMBL/GenBank/DDBJ databases">
        <title>Development of genomics and gene disruption for Polysphondylium violaceum indicates a role for the polyketide synthase stlB in stalk morphogenesis.</title>
        <authorList>
            <person name="Narita B."/>
            <person name="Kawabe Y."/>
            <person name="Kin K."/>
            <person name="Saito T."/>
            <person name="Gibbs R."/>
            <person name="Kuspa A."/>
            <person name="Muzny D."/>
            <person name="Queller D."/>
            <person name="Richards S."/>
            <person name="Strassman J."/>
            <person name="Sucgang R."/>
            <person name="Worley K."/>
            <person name="Schaap P."/>
        </authorList>
    </citation>
    <scope>NUCLEOTIDE SEQUENCE</scope>
    <source>
        <strain evidence="5">QSvi11</strain>
    </source>
</reference>
<keyword evidence="6" id="KW-1185">Reference proteome</keyword>
<accession>A0A8J4PL28</accession>
<dbReference type="Proteomes" id="UP000695562">
    <property type="component" value="Unassembled WGS sequence"/>
</dbReference>
<evidence type="ECO:0000313" key="5">
    <source>
        <dbReference type="EMBL" id="KAF2069837.1"/>
    </source>
</evidence>
<dbReference type="PANTHER" id="PTHR13375:SF3">
    <property type="entry name" value="THO COMPLEX SUBUNIT 5 HOMOLOG"/>
    <property type="match status" value="1"/>
</dbReference>
<dbReference type="PANTHER" id="PTHR13375">
    <property type="entry name" value="FMS INTERACTING PROTEIN"/>
    <property type="match status" value="1"/>
</dbReference>
<protein>
    <recommendedName>
        <fullName evidence="7">THO complex subunit 5</fullName>
    </recommendedName>
</protein>
<dbReference type="InterPro" id="IPR019163">
    <property type="entry name" value="THO_Thoc5"/>
</dbReference>
<evidence type="ECO:0008006" key="7">
    <source>
        <dbReference type="Google" id="ProtNLM"/>
    </source>
</evidence>
<proteinExistence type="inferred from homology"/>
<sequence>MTSLTEKQQQCFQLIQSIKNGLEQELEQNNLSTTKKSQEQYNYLFELMFQLKNSYNLLENTLDKEFLSRVDSIKELINIKMNQLDSYRYEKSIIESEIDNLAKTRFDIDSPSLSIKPINDFISLLSPTQKVEYDSLSNENKVIFRLEWEIYQRELKLKQLSNLKQKKIEYKQLKQKADKDLKQFEDKLKNTIDTEQIGKPLQKFIHKLPTTGPIPIDAQSNLIDSSKPIYILYNELFYFQQFFESTLNMEILSMNNNQDNSSNNNEPHNIYISVKLNNSNNNNILELEFYYYPKLKIITVLSKLNGNVENGLALLERIDQLDQGLMTPNLSNHYILDNCGNESFNLSRQNLLGRPFKWAQYISGLSFLPDTNTLASKQFKPKTSHQVFTDIINLLNLL</sequence>
<name>A0A8J4PL28_9MYCE</name>
<feature type="coiled-coil region" evidence="4">
    <location>
        <begin position="156"/>
        <end position="194"/>
    </location>
</feature>
<dbReference type="EMBL" id="AJWJ01000587">
    <property type="protein sequence ID" value="KAF2069837.1"/>
    <property type="molecule type" value="Genomic_DNA"/>
</dbReference>
<evidence type="ECO:0000256" key="3">
    <source>
        <dbReference type="ARBA" id="ARBA00023242"/>
    </source>
</evidence>
<comment type="subcellular location">
    <subcellularLocation>
        <location evidence="1">Nucleus</location>
    </subcellularLocation>
</comment>
<dbReference type="Pfam" id="PF09766">
    <property type="entry name" value="FmiP_Thoc5"/>
    <property type="match status" value="1"/>
</dbReference>
<dbReference type="GO" id="GO:0006406">
    <property type="term" value="P:mRNA export from nucleus"/>
    <property type="evidence" value="ECO:0007669"/>
    <property type="project" value="TreeGrafter"/>
</dbReference>
<keyword evidence="3" id="KW-0539">Nucleus</keyword>